<protein>
    <submittedName>
        <fullName evidence="1">Uncharacterized protein</fullName>
    </submittedName>
</protein>
<gene>
    <name evidence="1" type="ORF">V8G54_017428</name>
</gene>
<sequence>MEINDKLFFCLCEEASLQVRPQIISPAKTTTLTTTAKTSKLGNSTPTALAIGENEVYELFVFLSSPWTFLHSKFVTARLPPHSTCYTNLQTSQWKVSPTLASC</sequence>
<dbReference type="Proteomes" id="UP001374535">
    <property type="component" value="Chromosome 5"/>
</dbReference>
<accession>A0AAQ3NPR7</accession>
<reference evidence="1 2" key="1">
    <citation type="journal article" date="2023" name="Life. Sci Alliance">
        <title>Evolutionary insights into 3D genome organization and epigenetic landscape of Vigna mungo.</title>
        <authorList>
            <person name="Junaid A."/>
            <person name="Singh B."/>
            <person name="Bhatia S."/>
        </authorList>
    </citation>
    <scope>NUCLEOTIDE SEQUENCE [LARGE SCALE GENOMIC DNA]</scope>
    <source>
        <strain evidence="1">Urdbean</strain>
    </source>
</reference>
<name>A0AAQ3NPR7_VIGMU</name>
<dbReference type="EMBL" id="CP144696">
    <property type="protein sequence ID" value="WVZ12898.1"/>
    <property type="molecule type" value="Genomic_DNA"/>
</dbReference>
<proteinExistence type="predicted"/>
<organism evidence="1 2">
    <name type="scientific">Vigna mungo</name>
    <name type="common">Black gram</name>
    <name type="synonym">Phaseolus mungo</name>
    <dbReference type="NCBI Taxonomy" id="3915"/>
    <lineage>
        <taxon>Eukaryota</taxon>
        <taxon>Viridiplantae</taxon>
        <taxon>Streptophyta</taxon>
        <taxon>Embryophyta</taxon>
        <taxon>Tracheophyta</taxon>
        <taxon>Spermatophyta</taxon>
        <taxon>Magnoliopsida</taxon>
        <taxon>eudicotyledons</taxon>
        <taxon>Gunneridae</taxon>
        <taxon>Pentapetalae</taxon>
        <taxon>rosids</taxon>
        <taxon>fabids</taxon>
        <taxon>Fabales</taxon>
        <taxon>Fabaceae</taxon>
        <taxon>Papilionoideae</taxon>
        <taxon>50 kb inversion clade</taxon>
        <taxon>NPAAA clade</taxon>
        <taxon>indigoferoid/millettioid clade</taxon>
        <taxon>Phaseoleae</taxon>
        <taxon>Vigna</taxon>
    </lineage>
</organism>
<evidence type="ECO:0000313" key="2">
    <source>
        <dbReference type="Proteomes" id="UP001374535"/>
    </source>
</evidence>
<evidence type="ECO:0000313" key="1">
    <source>
        <dbReference type="EMBL" id="WVZ12898.1"/>
    </source>
</evidence>
<keyword evidence="2" id="KW-1185">Reference proteome</keyword>
<dbReference type="AlphaFoldDB" id="A0AAQ3NPR7"/>